<feature type="non-terminal residue" evidence="1">
    <location>
        <position position="1"/>
    </location>
</feature>
<dbReference type="GeneID" id="25913411"/>
<proteinExistence type="predicted"/>
<dbReference type="AlphaFoldDB" id="A0A0L0FCQ3"/>
<dbReference type="Proteomes" id="UP000054560">
    <property type="component" value="Unassembled WGS sequence"/>
</dbReference>
<protein>
    <submittedName>
        <fullName evidence="1">Uncharacterized protein</fullName>
    </submittedName>
</protein>
<evidence type="ECO:0000313" key="1">
    <source>
        <dbReference type="EMBL" id="KNC74552.1"/>
    </source>
</evidence>
<reference evidence="1 2" key="1">
    <citation type="submission" date="2011-02" db="EMBL/GenBank/DDBJ databases">
        <title>The Genome Sequence of Sphaeroforma arctica JP610.</title>
        <authorList>
            <consortium name="The Broad Institute Genome Sequencing Platform"/>
            <person name="Russ C."/>
            <person name="Cuomo C."/>
            <person name="Young S.K."/>
            <person name="Zeng Q."/>
            <person name="Gargeya S."/>
            <person name="Alvarado L."/>
            <person name="Berlin A."/>
            <person name="Chapman S.B."/>
            <person name="Chen Z."/>
            <person name="Freedman E."/>
            <person name="Gellesch M."/>
            <person name="Goldberg J."/>
            <person name="Griggs A."/>
            <person name="Gujja S."/>
            <person name="Heilman E."/>
            <person name="Heiman D."/>
            <person name="Howarth C."/>
            <person name="Mehta T."/>
            <person name="Neiman D."/>
            <person name="Pearson M."/>
            <person name="Roberts A."/>
            <person name="Saif S."/>
            <person name="Shea T."/>
            <person name="Shenoy N."/>
            <person name="Sisk P."/>
            <person name="Stolte C."/>
            <person name="Sykes S."/>
            <person name="White J."/>
            <person name="Yandava C."/>
            <person name="Burger G."/>
            <person name="Gray M.W."/>
            <person name="Holland P.W.H."/>
            <person name="King N."/>
            <person name="Lang F.B.F."/>
            <person name="Roger A.J."/>
            <person name="Ruiz-Trillo I."/>
            <person name="Haas B."/>
            <person name="Nusbaum C."/>
            <person name="Birren B."/>
        </authorList>
    </citation>
    <scope>NUCLEOTIDE SEQUENCE [LARGE SCALE GENOMIC DNA]</scope>
    <source>
        <strain evidence="1 2">JP610</strain>
    </source>
</reference>
<sequence length="64" mass="7890">RFQHNSAKERKHINHTYLRRFKRKVDEVLREWAYRCEVLIRQADEQGTRFPTEFQQDLFLSGLP</sequence>
<dbReference type="EMBL" id="KQ244294">
    <property type="protein sequence ID" value="KNC74552.1"/>
    <property type="molecule type" value="Genomic_DNA"/>
</dbReference>
<organism evidence="1 2">
    <name type="scientific">Sphaeroforma arctica JP610</name>
    <dbReference type="NCBI Taxonomy" id="667725"/>
    <lineage>
        <taxon>Eukaryota</taxon>
        <taxon>Ichthyosporea</taxon>
        <taxon>Ichthyophonida</taxon>
        <taxon>Sphaeroforma</taxon>
    </lineage>
</organism>
<dbReference type="RefSeq" id="XP_014148454.1">
    <property type="nucleotide sequence ID" value="XM_014292979.1"/>
</dbReference>
<name>A0A0L0FCQ3_9EUKA</name>
<evidence type="ECO:0000313" key="2">
    <source>
        <dbReference type="Proteomes" id="UP000054560"/>
    </source>
</evidence>
<accession>A0A0L0FCQ3</accession>
<keyword evidence="2" id="KW-1185">Reference proteome</keyword>
<gene>
    <name evidence="1" type="ORF">SARC_12907</name>
</gene>